<dbReference type="EMBL" id="KN818252">
    <property type="protein sequence ID" value="KIL64136.1"/>
    <property type="molecule type" value="Genomic_DNA"/>
</dbReference>
<name>A0A0C2X4D9_AMAMK</name>
<organism evidence="1 2">
    <name type="scientific">Amanita muscaria (strain Koide BX008)</name>
    <dbReference type="NCBI Taxonomy" id="946122"/>
    <lineage>
        <taxon>Eukaryota</taxon>
        <taxon>Fungi</taxon>
        <taxon>Dikarya</taxon>
        <taxon>Basidiomycota</taxon>
        <taxon>Agaricomycotina</taxon>
        <taxon>Agaricomycetes</taxon>
        <taxon>Agaricomycetidae</taxon>
        <taxon>Agaricales</taxon>
        <taxon>Pluteineae</taxon>
        <taxon>Amanitaceae</taxon>
        <taxon>Amanita</taxon>
    </lineage>
</organism>
<sequence>MVNDDMTIGIIRITVIPFADRRLVSLARNLSECVLDDFGTTGSFFRVCQGGEAWENLMIGNDMFS</sequence>
<evidence type="ECO:0000313" key="2">
    <source>
        <dbReference type="Proteomes" id="UP000054549"/>
    </source>
</evidence>
<protein>
    <submittedName>
        <fullName evidence="1">Uncharacterized protein</fullName>
    </submittedName>
</protein>
<proteinExistence type="predicted"/>
<gene>
    <name evidence="1" type="ORF">M378DRAFT_637225</name>
</gene>
<accession>A0A0C2X4D9</accession>
<dbReference type="Proteomes" id="UP000054549">
    <property type="component" value="Unassembled WGS sequence"/>
</dbReference>
<dbReference type="AlphaFoldDB" id="A0A0C2X4D9"/>
<reference evidence="1 2" key="1">
    <citation type="submission" date="2014-04" db="EMBL/GenBank/DDBJ databases">
        <title>Evolutionary Origins and Diversification of the Mycorrhizal Mutualists.</title>
        <authorList>
            <consortium name="DOE Joint Genome Institute"/>
            <consortium name="Mycorrhizal Genomics Consortium"/>
            <person name="Kohler A."/>
            <person name="Kuo A."/>
            <person name="Nagy L.G."/>
            <person name="Floudas D."/>
            <person name="Copeland A."/>
            <person name="Barry K.W."/>
            <person name="Cichocki N."/>
            <person name="Veneault-Fourrey C."/>
            <person name="LaButti K."/>
            <person name="Lindquist E.A."/>
            <person name="Lipzen A."/>
            <person name="Lundell T."/>
            <person name="Morin E."/>
            <person name="Murat C."/>
            <person name="Riley R."/>
            <person name="Ohm R."/>
            <person name="Sun H."/>
            <person name="Tunlid A."/>
            <person name="Henrissat B."/>
            <person name="Grigoriev I.V."/>
            <person name="Hibbett D.S."/>
            <person name="Martin F."/>
        </authorList>
    </citation>
    <scope>NUCLEOTIDE SEQUENCE [LARGE SCALE GENOMIC DNA]</scope>
    <source>
        <strain evidence="1 2">Koide BX008</strain>
    </source>
</reference>
<dbReference type="InParanoid" id="A0A0C2X4D9"/>
<keyword evidence="2" id="KW-1185">Reference proteome</keyword>
<evidence type="ECO:0000313" key="1">
    <source>
        <dbReference type="EMBL" id="KIL64136.1"/>
    </source>
</evidence>
<dbReference type="HOGENOM" id="CLU_2849215_0_0_1"/>